<dbReference type="GeneID" id="31020287"/>
<feature type="region of interest" description="Disordered" evidence="1">
    <location>
        <begin position="1"/>
        <end position="38"/>
    </location>
</feature>
<feature type="region of interest" description="Disordered" evidence="1">
    <location>
        <begin position="358"/>
        <end position="393"/>
    </location>
</feature>
<dbReference type="EMBL" id="MNUE01000096">
    <property type="protein sequence ID" value="OJD29038.1"/>
    <property type="molecule type" value="Genomic_DNA"/>
</dbReference>
<feature type="compositionally biased region" description="Polar residues" evidence="1">
    <location>
        <begin position="1070"/>
        <end position="1081"/>
    </location>
</feature>
<accession>A0A1J9QJJ6</accession>
<dbReference type="RefSeq" id="XP_020125298.1">
    <property type="nucleotide sequence ID" value="XM_020280023.1"/>
</dbReference>
<feature type="region of interest" description="Disordered" evidence="1">
    <location>
        <begin position="739"/>
        <end position="758"/>
    </location>
</feature>
<sequence length="1081" mass="120096">MAASAQAPRAPTPLRARQPRPPSLPHSPSSHDKTLPFGSCNSRDHTNFGLNAPTCACKRFWRDPHRPEDGGGDGDVEYPWCICGHHACFHDAPDTAASRSHHQSIRPTPHSPVDLVQVSNGWYVDRTRLDLTTHDIQHTPRRRGQFTRSLSGDTTAEDGELAVARTRPANATSGLSRNDNSDLHISGFPSVPSICYPTPRRAVHSGADTNRPVDYQPPQQPPRFDLEMQSTTERPDQTRRAETDALKEWHKTLERARGQSQLASTVRYSTDGESDRPRNSPSRAFLDHVLQSRRAAAQAEAPSTAVKREDPTQNAMDLATSSIVDTQDVQTYDQHLHETTSLIDNVVRGIASVENASLGPEENELALSPTQPNTSQRSSRHAGDRTPDARADSVAAVPMSVPWALRKLAPQLLSLKRHLAAQPNISTTIQNMSDRLWMLENASFQHVPAEEICDKFDLMDGRLLEVEQRLIDLDRPQEDSQTSMVRRDATEDKSFYGECSESLAKIEHRLQDLECSVPSTSYPWEIEVVLLPWGRDLHGIWFTKSELSAKSQRSRSNRGSSISPPRIKGTEHGRTSHHHQNHHDGLEYEKLFPKACGPRNKVWHRLKSRGFVKNVVITEPGARHILTTIDEAFGESILEVAGDSSHIEDDELYPGGLTAPVIPLRKVQKDMQLRFLPASEMISPTLWNAEFLACDVIHHVRGKKRLYVTGSCAYIQPDAEECGSTWQDIKDLPRVDMYSSADEDAQAPESGYEGDWWDWHPSLDPPLETVSSCNTPNNSGSANSSFDSATSLPLRHPTNELPDPTPIWEFSDQERSSSPQTDAAPRSPRPFNRTMPAPTTQVQITKLASKRRAGSSFDEVPPPYPSKEAKEPDWIAEDYRKKRRRHTSRSSGSAGDSAGGDARDGLLPTPRHSIEPTPRVSYLGSQGSLRFPVDSPPAGVSGNQAQCSAKARNPYGSPCSGPVGISNEPPSYTDRQCHDTEPDDFEDESHSDGDNDKDGTCDDDDNNNNNSMVRYDGKERLKGEKRPTKGMDGDDEMTDEWQGCISEVSQVDCVQRPDSPSVKRERDSPTRNPWINSVPSQ</sequence>
<feature type="region of interest" description="Disordered" evidence="1">
    <location>
        <begin position="139"/>
        <end position="282"/>
    </location>
</feature>
<feature type="compositionally biased region" description="Polar residues" evidence="1">
    <location>
        <begin position="258"/>
        <end position="268"/>
    </location>
</feature>
<dbReference type="STRING" id="236234.A0A1J9QJJ6"/>
<feature type="compositionally biased region" description="Polar residues" evidence="1">
    <location>
        <begin position="769"/>
        <end position="791"/>
    </location>
</feature>
<gene>
    <name evidence="2" type="ORF">BKCO1_9600017</name>
</gene>
<keyword evidence="3" id="KW-1185">Reference proteome</keyword>
<feature type="compositionally biased region" description="Basic and acidic residues" evidence="1">
    <location>
        <begin position="381"/>
        <end position="391"/>
    </location>
</feature>
<feature type="region of interest" description="Disordered" evidence="1">
    <location>
        <begin position="293"/>
        <end position="312"/>
    </location>
</feature>
<organism evidence="2 3">
    <name type="scientific">Diplodia corticola</name>
    <dbReference type="NCBI Taxonomy" id="236234"/>
    <lineage>
        <taxon>Eukaryota</taxon>
        <taxon>Fungi</taxon>
        <taxon>Dikarya</taxon>
        <taxon>Ascomycota</taxon>
        <taxon>Pezizomycotina</taxon>
        <taxon>Dothideomycetes</taxon>
        <taxon>Dothideomycetes incertae sedis</taxon>
        <taxon>Botryosphaeriales</taxon>
        <taxon>Botryosphaeriaceae</taxon>
        <taxon>Diplodia</taxon>
    </lineage>
</organism>
<feature type="compositionally biased region" description="Basic and acidic residues" evidence="1">
    <location>
        <begin position="988"/>
        <end position="1000"/>
    </location>
</feature>
<feature type="compositionally biased region" description="Low complexity" evidence="1">
    <location>
        <begin position="889"/>
        <end position="900"/>
    </location>
</feature>
<feature type="compositionally biased region" description="Basic and acidic residues" evidence="1">
    <location>
        <begin position="867"/>
        <end position="880"/>
    </location>
</feature>
<feature type="region of interest" description="Disordered" evidence="1">
    <location>
        <begin position="767"/>
        <end position="1081"/>
    </location>
</feature>
<protein>
    <submittedName>
        <fullName evidence="2">Uncharacterized protein</fullName>
    </submittedName>
</protein>
<feature type="compositionally biased region" description="Polar residues" evidence="1">
    <location>
        <begin position="837"/>
        <end position="846"/>
    </location>
</feature>
<feature type="compositionally biased region" description="Polar residues" evidence="1">
    <location>
        <begin position="368"/>
        <end position="377"/>
    </location>
</feature>
<evidence type="ECO:0000313" key="2">
    <source>
        <dbReference type="EMBL" id="OJD29038.1"/>
    </source>
</evidence>
<feature type="compositionally biased region" description="Polar residues" evidence="1">
    <location>
        <begin position="169"/>
        <end position="178"/>
    </location>
</feature>
<feature type="compositionally biased region" description="Basic and acidic residues" evidence="1">
    <location>
        <begin position="233"/>
        <end position="257"/>
    </location>
</feature>
<evidence type="ECO:0000313" key="3">
    <source>
        <dbReference type="Proteomes" id="UP000183809"/>
    </source>
</evidence>
<name>A0A1J9QJJ6_9PEZI</name>
<comment type="caution">
    <text evidence="2">The sequence shown here is derived from an EMBL/GenBank/DDBJ whole genome shotgun (WGS) entry which is preliminary data.</text>
</comment>
<feature type="compositionally biased region" description="Basic and acidic residues" evidence="1">
    <location>
        <begin position="1015"/>
        <end position="1032"/>
    </location>
</feature>
<dbReference type="OrthoDB" id="5427134at2759"/>
<dbReference type="Proteomes" id="UP000183809">
    <property type="component" value="Unassembled WGS sequence"/>
</dbReference>
<evidence type="ECO:0000256" key="1">
    <source>
        <dbReference type="SAM" id="MobiDB-lite"/>
    </source>
</evidence>
<feature type="region of interest" description="Disordered" evidence="1">
    <location>
        <begin position="551"/>
        <end position="583"/>
    </location>
</feature>
<reference evidence="2 3" key="1">
    <citation type="submission" date="2016-10" db="EMBL/GenBank/DDBJ databases">
        <title>Proteomics and genomics reveal pathogen-plant mechanisms compatible with a hemibiotrophic lifestyle of Diplodia corticola.</title>
        <authorList>
            <person name="Fernandes I."/>
            <person name="De Jonge R."/>
            <person name="Van De Peer Y."/>
            <person name="Devreese B."/>
            <person name="Alves A."/>
            <person name="Esteves A.C."/>
        </authorList>
    </citation>
    <scope>NUCLEOTIDE SEQUENCE [LARGE SCALE GENOMIC DNA]</scope>
    <source>
        <strain evidence="2 3">CBS 112549</strain>
    </source>
</reference>
<proteinExistence type="predicted"/>
<dbReference type="AlphaFoldDB" id="A0A1J9QJJ6"/>